<accession>A0AAV7INF0</accession>
<evidence type="ECO:0000256" key="8">
    <source>
        <dbReference type="ARBA" id="ARBA00023049"/>
    </source>
</evidence>
<keyword evidence="4" id="KW-0645">Protease</keyword>
<organism evidence="12 13">
    <name type="scientific">Cotesia glomerata</name>
    <name type="common">Lepidopteran parasitic wasp</name>
    <name type="synonym">Apanteles glomeratus</name>
    <dbReference type="NCBI Taxonomy" id="32391"/>
    <lineage>
        <taxon>Eukaryota</taxon>
        <taxon>Metazoa</taxon>
        <taxon>Ecdysozoa</taxon>
        <taxon>Arthropoda</taxon>
        <taxon>Hexapoda</taxon>
        <taxon>Insecta</taxon>
        <taxon>Pterygota</taxon>
        <taxon>Neoptera</taxon>
        <taxon>Endopterygota</taxon>
        <taxon>Hymenoptera</taxon>
        <taxon>Apocrita</taxon>
        <taxon>Ichneumonoidea</taxon>
        <taxon>Braconidae</taxon>
        <taxon>Microgastrinae</taxon>
        <taxon>Cotesia</taxon>
    </lineage>
</organism>
<dbReference type="Pfam" id="PF05649">
    <property type="entry name" value="Peptidase_M13_N"/>
    <property type="match status" value="1"/>
</dbReference>
<proteinExistence type="inferred from homology"/>
<protein>
    <submittedName>
        <fullName evidence="12">Uncharacterized protein</fullName>
    </submittedName>
</protein>
<evidence type="ECO:0000256" key="1">
    <source>
        <dbReference type="ARBA" id="ARBA00001947"/>
    </source>
</evidence>
<gene>
    <name evidence="12" type="ORF">KQX54_015542</name>
</gene>
<evidence type="ECO:0000256" key="6">
    <source>
        <dbReference type="ARBA" id="ARBA00022801"/>
    </source>
</evidence>
<dbReference type="InterPro" id="IPR000718">
    <property type="entry name" value="Peptidase_M13"/>
</dbReference>
<evidence type="ECO:0000256" key="7">
    <source>
        <dbReference type="ARBA" id="ARBA00022833"/>
    </source>
</evidence>
<evidence type="ECO:0000256" key="9">
    <source>
        <dbReference type="SAM" id="SignalP"/>
    </source>
</evidence>
<dbReference type="PANTHER" id="PTHR11733">
    <property type="entry name" value="ZINC METALLOPROTEASE FAMILY M13 NEPRILYSIN-RELATED"/>
    <property type="match status" value="1"/>
</dbReference>
<evidence type="ECO:0000256" key="4">
    <source>
        <dbReference type="ARBA" id="ARBA00022670"/>
    </source>
</evidence>
<feature type="domain" description="Peptidase M13 C-terminal" evidence="10">
    <location>
        <begin position="501"/>
        <end position="679"/>
    </location>
</feature>
<dbReference type="InterPro" id="IPR008753">
    <property type="entry name" value="Peptidase_M13_N"/>
</dbReference>
<evidence type="ECO:0000313" key="13">
    <source>
        <dbReference type="Proteomes" id="UP000826195"/>
    </source>
</evidence>
<dbReference type="Proteomes" id="UP000826195">
    <property type="component" value="Unassembled WGS sequence"/>
</dbReference>
<evidence type="ECO:0000259" key="10">
    <source>
        <dbReference type="Pfam" id="PF01431"/>
    </source>
</evidence>
<sequence>MTLKKGQWLSIAGLFCSILPISASVIDAPRNNVVSNQCMSEACAEERLETVSRIMRYRNEKVNPCDNFYQFACGRYRKTDKSNDYAHLIALKHDFIEKLIKKGISSDFKPYKLIDNIYKTCMNREQMGQQALQLMAGIIKSLGNWPILDPNWSEENFDWIEFTSNAKKAGYNINYFLDWAPQRLARDNQRILRYSVRMAPSYFDYAMEAKTIIKREMYADYMLKIAGQLGADIGNVIQELNEAFLFENKLYDIISGNKWSKTDDISLEDLKKQWPSIDWSRFIDKTLIPFVETNEDPIFTVRNATSLTEFALLMGKTPKRVQANYAVWKLIQSSVPYLPEEFRRTRKMFLKLVGYPEEPLSSECAQIVMTNVKYAVINLYLDHYQSSQGTIENMVTALSNQMIRMIRESDLDDEAKREGIKAITEMSVVFGTSEKLSISKELKRFYADALVVKNNFLQTLLNLNVFRMKKDYSSKVFSEVIQHEFNSNDQALPEYFDGRLYIQVPMIPSPLFNNNRPMYMNFGAGGSYIAMTIAEAIVDLGRNSSGKLREQAECFSHLYDDLERTNFTNDSEDEVLRNMITQYIGLRAAWTTYQSWVAKYGTEPALEGIPYSQEQLFWISFAQSFCSEYKKSNDPLDGGSFGQGVVDYKMMKILSNIPEISADFQCPYGSRLNPVKRCSWL</sequence>
<comment type="caution">
    <text evidence="12">The sequence shown here is derived from an EMBL/GenBank/DDBJ whole genome shotgun (WGS) entry which is preliminary data.</text>
</comment>
<feature type="chain" id="PRO_5043585984" evidence="9">
    <location>
        <begin position="24"/>
        <end position="681"/>
    </location>
</feature>
<dbReference type="CDD" id="cd08662">
    <property type="entry name" value="M13"/>
    <property type="match status" value="1"/>
</dbReference>
<dbReference type="InterPro" id="IPR024079">
    <property type="entry name" value="MetalloPept_cat_dom_sf"/>
</dbReference>
<keyword evidence="6" id="KW-0378">Hydrolase</keyword>
<evidence type="ECO:0000256" key="2">
    <source>
        <dbReference type="ARBA" id="ARBA00004401"/>
    </source>
</evidence>
<dbReference type="InterPro" id="IPR018497">
    <property type="entry name" value="Peptidase_M13_C"/>
</dbReference>
<reference evidence="12 13" key="1">
    <citation type="journal article" date="2021" name="J. Hered.">
        <title>A chromosome-level genome assembly of the parasitoid wasp, Cotesia glomerata (Hymenoptera: Braconidae).</title>
        <authorList>
            <person name="Pinto B.J."/>
            <person name="Weis J.J."/>
            <person name="Gamble T."/>
            <person name="Ode P.J."/>
            <person name="Paul R."/>
            <person name="Zaspel J.M."/>
        </authorList>
    </citation>
    <scope>NUCLEOTIDE SEQUENCE [LARGE SCALE GENOMIC DNA]</scope>
    <source>
        <strain evidence="12">CgM1</strain>
    </source>
</reference>
<dbReference type="Gene3D" id="1.10.1380.10">
    <property type="entry name" value="Neutral endopeptidase , domain2"/>
    <property type="match status" value="1"/>
</dbReference>
<keyword evidence="13" id="KW-1185">Reference proteome</keyword>
<evidence type="ECO:0000259" key="11">
    <source>
        <dbReference type="Pfam" id="PF05649"/>
    </source>
</evidence>
<dbReference type="GO" id="GO:0046872">
    <property type="term" value="F:metal ion binding"/>
    <property type="evidence" value="ECO:0007669"/>
    <property type="project" value="UniProtKB-KW"/>
</dbReference>
<name>A0AAV7INF0_COTGL</name>
<evidence type="ECO:0000256" key="5">
    <source>
        <dbReference type="ARBA" id="ARBA00022723"/>
    </source>
</evidence>
<dbReference type="InterPro" id="IPR042089">
    <property type="entry name" value="Peptidase_M13_dom_2"/>
</dbReference>
<comment type="cofactor">
    <cofactor evidence="1">
        <name>Zn(2+)</name>
        <dbReference type="ChEBI" id="CHEBI:29105"/>
    </cofactor>
</comment>
<evidence type="ECO:0000313" key="12">
    <source>
        <dbReference type="EMBL" id="KAH0555143.1"/>
    </source>
</evidence>
<dbReference type="EMBL" id="JAHXZJ010001119">
    <property type="protein sequence ID" value="KAH0555143.1"/>
    <property type="molecule type" value="Genomic_DNA"/>
</dbReference>
<keyword evidence="5" id="KW-0479">Metal-binding</keyword>
<dbReference type="Pfam" id="PF01431">
    <property type="entry name" value="Peptidase_M13"/>
    <property type="match status" value="1"/>
</dbReference>
<keyword evidence="9" id="KW-0732">Signal</keyword>
<dbReference type="GO" id="GO:0005886">
    <property type="term" value="C:plasma membrane"/>
    <property type="evidence" value="ECO:0007669"/>
    <property type="project" value="UniProtKB-SubCell"/>
</dbReference>
<feature type="signal peptide" evidence="9">
    <location>
        <begin position="1"/>
        <end position="23"/>
    </location>
</feature>
<dbReference type="GO" id="GO:0016485">
    <property type="term" value="P:protein processing"/>
    <property type="evidence" value="ECO:0007669"/>
    <property type="project" value="TreeGrafter"/>
</dbReference>
<comment type="subcellular location">
    <subcellularLocation>
        <location evidence="2">Cell membrane</location>
        <topology evidence="2">Single-pass type II membrane protein</topology>
    </subcellularLocation>
</comment>
<dbReference type="PANTHER" id="PTHR11733:SF167">
    <property type="entry name" value="FI17812P1-RELATED"/>
    <property type="match status" value="1"/>
</dbReference>
<evidence type="ECO:0000256" key="3">
    <source>
        <dbReference type="ARBA" id="ARBA00007357"/>
    </source>
</evidence>
<dbReference type="SUPFAM" id="SSF55486">
    <property type="entry name" value="Metalloproteases ('zincins'), catalytic domain"/>
    <property type="match status" value="1"/>
</dbReference>
<dbReference type="PROSITE" id="PS51885">
    <property type="entry name" value="NEPRILYSIN"/>
    <property type="match status" value="1"/>
</dbReference>
<feature type="domain" description="Peptidase M13 N-terminal" evidence="11">
    <location>
        <begin position="64"/>
        <end position="426"/>
    </location>
</feature>
<dbReference type="Gene3D" id="3.40.390.10">
    <property type="entry name" value="Collagenase (Catalytic Domain)"/>
    <property type="match status" value="1"/>
</dbReference>
<keyword evidence="7" id="KW-0862">Zinc</keyword>
<comment type="similarity">
    <text evidence="3">Belongs to the peptidase M13 family.</text>
</comment>
<keyword evidence="8" id="KW-0482">Metalloprotease</keyword>
<dbReference type="GO" id="GO:0004222">
    <property type="term" value="F:metalloendopeptidase activity"/>
    <property type="evidence" value="ECO:0007669"/>
    <property type="project" value="InterPro"/>
</dbReference>
<dbReference type="AlphaFoldDB" id="A0AAV7INF0"/>